<keyword evidence="5" id="KW-0539">Nucleus</keyword>
<keyword evidence="10" id="KW-1185">Reference proteome</keyword>
<dbReference type="Proteomes" id="UP001604277">
    <property type="component" value="Unassembled WGS sequence"/>
</dbReference>
<proteinExistence type="predicted"/>
<comment type="caution">
    <text evidence="9">The sequence shown here is derived from an EMBL/GenBank/DDBJ whole genome shotgun (WGS) entry which is preliminary data.</text>
</comment>
<keyword evidence="6" id="KW-0597">Phosphoprotein</keyword>
<dbReference type="Pfam" id="PF00072">
    <property type="entry name" value="Response_reg"/>
    <property type="match status" value="1"/>
</dbReference>
<dbReference type="Gene3D" id="1.10.10.60">
    <property type="entry name" value="Homeodomain-like"/>
    <property type="match status" value="1"/>
</dbReference>
<keyword evidence="2" id="KW-0902">Two-component regulatory system</keyword>
<dbReference type="SUPFAM" id="SSF46689">
    <property type="entry name" value="Homeodomain-like"/>
    <property type="match status" value="1"/>
</dbReference>
<evidence type="ECO:0000313" key="9">
    <source>
        <dbReference type="EMBL" id="KAL2500599.1"/>
    </source>
</evidence>
<dbReference type="GO" id="GO:0005634">
    <property type="term" value="C:nucleus"/>
    <property type="evidence" value="ECO:0007669"/>
    <property type="project" value="UniProtKB-SubCell"/>
</dbReference>
<name>A0ABD1SIP7_9LAMI</name>
<dbReference type="SMART" id="SM00448">
    <property type="entry name" value="REC"/>
    <property type="match status" value="1"/>
</dbReference>
<evidence type="ECO:0000313" key="10">
    <source>
        <dbReference type="Proteomes" id="UP001604277"/>
    </source>
</evidence>
<evidence type="ECO:0000256" key="6">
    <source>
        <dbReference type="PROSITE-ProRule" id="PRU00169"/>
    </source>
</evidence>
<dbReference type="PROSITE" id="PS50110">
    <property type="entry name" value="RESPONSE_REGULATORY"/>
    <property type="match status" value="1"/>
</dbReference>
<dbReference type="InterPro" id="IPR009057">
    <property type="entry name" value="Homeodomain-like_sf"/>
</dbReference>
<gene>
    <name evidence="9" type="ORF">Fot_34447</name>
</gene>
<dbReference type="InterPro" id="IPR045279">
    <property type="entry name" value="ARR-like"/>
</dbReference>
<comment type="subcellular location">
    <subcellularLocation>
        <location evidence="1">Nucleus</location>
    </subcellularLocation>
</comment>
<dbReference type="FunFam" id="1.10.10.60:FF:000007">
    <property type="entry name" value="Two-component response regulator"/>
    <property type="match status" value="1"/>
</dbReference>
<dbReference type="Gene3D" id="3.40.50.2300">
    <property type="match status" value="1"/>
</dbReference>
<protein>
    <submittedName>
        <fullName evidence="9">Two-component response regulator ARR18-like</fullName>
    </submittedName>
</protein>
<sequence length="547" mass="61366">MSFAVTAKTGALEALEILKENKDKFDIVITDVIMPDVDGFKLLELIRLETDIPVIMISMNGDPRNVVKGLKHGALDYLEKPVKIEDLRKLWEYVPKKPEYDHPPSSIETRETIVQSLPPEDYKEKNIGKEDEMSRSDQMASSQKKHTRKRISWTRELHRKFVDAIQQLQVDVHSKIIPTKILKIMDEPDLTRENVGSHLQKYRKLLMKQRETAGQDNNCIIDTNRTIRHFPDADFTASTSNTGRPSIIHSNHDGGYGMSNAGQMNPLSRYYARTGISDSFSANPISLNDLQFQQNLLHSQVMDQMQPAMPSPMLGNITEYPKLVADSCLQPETNRMEFQAVNSRGQIVNDYLAISPQIPYFGSGYQYPSPVTPLISSHPGHYNLPVMGIRPYSQTPNDFNHVCSPRQLSRGFPNQVVLNSQPDLLLEQVNCQLPGNFSGHFDAANMTTFGGQARSEMNESEGNKQIIPNDNQHNFSSQDNDLNQIKAGCSLSFAMGSMATPRSSTGLAGLEGRPGHSPGPDDSLPNFILFLTRVDTQPITEQILHHN</sequence>
<dbReference type="CDD" id="cd17584">
    <property type="entry name" value="REC_typeB_ARR-like"/>
    <property type="match status" value="1"/>
</dbReference>
<dbReference type="InterPro" id="IPR001789">
    <property type="entry name" value="Sig_transdc_resp-reg_receiver"/>
</dbReference>
<evidence type="ECO:0000256" key="5">
    <source>
        <dbReference type="ARBA" id="ARBA00023242"/>
    </source>
</evidence>
<organism evidence="9 10">
    <name type="scientific">Forsythia ovata</name>
    <dbReference type="NCBI Taxonomy" id="205694"/>
    <lineage>
        <taxon>Eukaryota</taxon>
        <taxon>Viridiplantae</taxon>
        <taxon>Streptophyta</taxon>
        <taxon>Embryophyta</taxon>
        <taxon>Tracheophyta</taxon>
        <taxon>Spermatophyta</taxon>
        <taxon>Magnoliopsida</taxon>
        <taxon>eudicotyledons</taxon>
        <taxon>Gunneridae</taxon>
        <taxon>Pentapetalae</taxon>
        <taxon>asterids</taxon>
        <taxon>lamiids</taxon>
        <taxon>Lamiales</taxon>
        <taxon>Oleaceae</taxon>
        <taxon>Forsythieae</taxon>
        <taxon>Forsythia</taxon>
    </lineage>
</organism>
<keyword evidence="4" id="KW-0804">Transcription</keyword>
<dbReference type="PANTHER" id="PTHR43874">
    <property type="entry name" value="TWO-COMPONENT RESPONSE REGULATOR"/>
    <property type="match status" value="1"/>
</dbReference>
<evidence type="ECO:0000256" key="7">
    <source>
        <dbReference type="SAM" id="MobiDB-lite"/>
    </source>
</evidence>
<feature type="region of interest" description="Disordered" evidence="7">
    <location>
        <begin position="500"/>
        <end position="521"/>
    </location>
</feature>
<evidence type="ECO:0000256" key="3">
    <source>
        <dbReference type="ARBA" id="ARBA00023015"/>
    </source>
</evidence>
<dbReference type="InterPro" id="IPR011006">
    <property type="entry name" value="CheY-like_superfamily"/>
</dbReference>
<evidence type="ECO:0000256" key="1">
    <source>
        <dbReference type="ARBA" id="ARBA00004123"/>
    </source>
</evidence>
<feature type="modified residue" description="4-aspartylphosphate" evidence="6">
    <location>
        <position position="31"/>
    </location>
</feature>
<feature type="domain" description="Response regulatory" evidence="8">
    <location>
        <begin position="1"/>
        <end position="95"/>
    </location>
</feature>
<evidence type="ECO:0000256" key="2">
    <source>
        <dbReference type="ARBA" id="ARBA00023012"/>
    </source>
</evidence>
<evidence type="ECO:0000259" key="8">
    <source>
        <dbReference type="PROSITE" id="PS50110"/>
    </source>
</evidence>
<accession>A0ABD1SIP7</accession>
<dbReference type="EMBL" id="JBFOLJ010000010">
    <property type="protein sequence ID" value="KAL2500599.1"/>
    <property type="molecule type" value="Genomic_DNA"/>
</dbReference>
<dbReference type="InterPro" id="IPR006447">
    <property type="entry name" value="Myb_dom_plants"/>
</dbReference>
<keyword evidence="3" id="KW-0805">Transcription regulation</keyword>
<reference evidence="10" key="1">
    <citation type="submission" date="2024-07" db="EMBL/GenBank/DDBJ databases">
        <title>Two chromosome-level genome assemblies of Korean endemic species Abeliophyllum distichum and Forsythia ovata (Oleaceae).</title>
        <authorList>
            <person name="Jang H."/>
        </authorList>
    </citation>
    <scope>NUCLEOTIDE SEQUENCE [LARGE SCALE GENOMIC DNA]</scope>
</reference>
<evidence type="ECO:0000256" key="4">
    <source>
        <dbReference type="ARBA" id="ARBA00023163"/>
    </source>
</evidence>
<dbReference type="PANTHER" id="PTHR43874:SF217">
    <property type="entry name" value="TWO-COMPONENT RESPONSE REGULATOR ORR24-LIKE ISOFORM X1"/>
    <property type="match status" value="1"/>
</dbReference>
<feature type="compositionally biased region" description="Basic and acidic residues" evidence="7">
    <location>
        <begin position="120"/>
        <end position="135"/>
    </location>
</feature>
<dbReference type="NCBIfam" id="TIGR01557">
    <property type="entry name" value="myb_SHAQKYF"/>
    <property type="match status" value="1"/>
</dbReference>
<feature type="region of interest" description="Disordered" evidence="7">
    <location>
        <begin position="101"/>
        <end position="150"/>
    </location>
</feature>
<dbReference type="GO" id="GO:0000160">
    <property type="term" value="P:phosphorelay signal transduction system"/>
    <property type="evidence" value="ECO:0007669"/>
    <property type="project" value="UniProtKB-KW"/>
</dbReference>
<dbReference type="AlphaFoldDB" id="A0ABD1SIP7"/>
<dbReference type="SUPFAM" id="SSF52172">
    <property type="entry name" value="CheY-like"/>
    <property type="match status" value="1"/>
</dbReference>